<evidence type="ECO:0000256" key="3">
    <source>
        <dbReference type="ARBA" id="ARBA00022448"/>
    </source>
</evidence>
<evidence type="ECO:0000256" key="1">
    <source>
        <dbReference type="ARBA" id="ARBA00004141"/>
    </source>
</evidence>
<evidence type="ECO:0000256" key="5">
    <source>
        <dbReference type="ARBA" id="ARBA00022989"/>
    </source>
</evidence>
<dbReference type="CDD" id="cd17341">
    <property type="entry name" value="MFS_NRT2_like"/>
    <property type="match status" value="1"/>
</dbReference>
<evidence type="ECO:0000256" key="8">
    <source>
        <dbReference type="RuleBase" id="RU366033"/>
    </source>
</evidence>
<feature type="transmembrane region" description="Helical" evidence="8">
    <location>
        <begin position="20"/>
        <end position="40"/>
    </location>
</feature>
<proteinExistence type="inferred from homology"/>
<sequence length="450" mass="49541">MKEFISRKATKIRLLDFKSLPMRTFHITWFSFFICFFGWFGIAPLMAVVREELQLTKEQIGSTIIASVAITVLARLAIGWLCDRIGPRITYTYLLILGAIPVMCIGLSNSFEAFLLFRLVIGVTGASFVITQYHASAMFAPNVVGTANATTAGWGNLGGGVTQMIMPLLFSGFIALGFSDNLSWRYAMILPGIVMIVMGIIYYRYTKDTPEGNFKTLKKEKDIEASASKTSHKRENTFLLAVKDIRVWALFLIYGACFGIELTINNIGAIYYKDLFDLDLKTAGLIAGLFGLMNLFARSLGGYFGDKSGIKWGLKGRILFLFTVLLLEGITLMAFSQIRMLPMAIVVMVLFSLCVQMAEGATFSIVPFIHKKAVGAVSGIVGAGGNVGAVLAGFLFRSEGISYSYALLILGICVTVISLFSFLVRFSEKEEKIARREIKASLETLLPVKN</sequence>
<evidence type="ECO:0000313" key="11">
    <source>
        <dbReference type="Proteomes" id="UP000653730"/>
    </source>
</evidence>
<keyword evidence="7 8" id="KW-0472">Membrane</keyword>
<keyword evidence="5 8" id="KW-1133">Transmembrane helix</keyword>
<dbReference type="SUPFAM" id="SSF103473">
    <property type="entry name" value="MFS general substrate transporter"/>
    <property type="match status" value="1"/>
</dbReference>
<comment type="similarity">
    <text evidence="2 8">Belongs to the major facilitator superfamily. Nitrate/nitrite porter (TC 2.A.1.8) family.</text>
</comment>
<dbReference type="RefSeq" id="WP_187964682.1">
    <property type="nucleotide sequence ID" value="NZ_JACVDC010000011.1"/>
</dbReference>
<evidence type="ECO:0000313" key="10">
    <source>
        <dbReference type="EMBL" id="MBC9795529.1"/>
    </source>
</evidence>
<feature type="domain" description="Major facilitator superfamily (MFS) profile" evidence="9">
    <location>
        <begin position="24"/>
        <end position="429"/>
    </location>
</feature>
<comment type="caution">
    <text evidence="10">The sequence shown here is derived from an EMBL/GenBank/DDBJ whole genome shotgun (WGS) entry which is preliminary data.</text>
</comment>
<feature type="transmembrane region" description="Helical" evidence="8">
    <location>
        <begin position="90"/>
        <end position="108"/>
    </location>
</feature>
<feature type="transmembrane region" description="Helical" evidence="8">
    <location>
        <begin position="60"/>
        <end position="78"/>
    </location>
</feature>
<dbReference type="PANTHER" id="PTHR23515">
    <property type="entry name" value="HIGH-AFFINITY NITRATE TRANSPORTER 2.3"/>
    <property type="match status" value="1"/>
</dbReference>
<comment type="subcellular location">
    <subcellularLocation>
        <location evidence="8">Cell membrane</location>
        <topology evidence="8">Multi-pass membrane protein</topology>
    </subcellularLocation>
    <subcellularLocation>
        <location evidence="1">Membrane</location>
        <topology evidence="1">Multi-pass membrane protein</topology>
    </subcellularLocation>
</comment>
<dbReference type="GO" id="GO:0015112">
    <property type="term" value="F:nitrate transmembrane transporter activity"/>
    <property type="evidence" value="ECO:0007669"/>
    <property type="project" value="UniProtKB-UniRule"/>
</dbReference>
<dbReference type="GO" id="GO:0042128">
    <property type="term" value="P:nitrate assimilation"/>
    <property type="evidence" value="ECO:0007669"/>
    <property type="project" value="UniProtKB-UniRule"/>
</dbReference>
<evidence type="ECO:0000256" key="7">
    <source>
        <dbReference type="ARBA" id="ARBA00023136"/>
    </source>
</evidence>
<dbReference type="AlphaFoldDB" id="A0A926JQJ0"/>
<dbReference type="InterPro" id="IPR020846">
    <property type="entry name" value="MFS_dom"/>
</dbReference>
<feature type="transmembrane region" description="Helical" evidence="8">
    <location>
        <begin position="154"/>
        <end position="178"/>
    </location>
</feature>
<dbReference type="InterPro" id="IPR011701">
    <property type="entry name" value="MFS"/>
</dbReference>
<keyword evidence="11" id="KW-1185">Reference proteome</keyword>
<keyword evidence="6 8" id="KW-0534">Nitrate assimilation</keyword>
<feature type="transmembrane region" description="Helical" evidence="8">
    <location>
        <begin position="318"/>
        <end position="338"/>
    </location>
</feature>
<dbReference type="Proteomes" id="UP000653730">
    <property type="component" value="Unassembled WGS sequence"/>
</dbReference>
<feature type="transmembrane region" description="Helical" evidence="8">
    <location>
        <begin position="247"/>
        <end position="272"/>
    </location>
</feature>
<keyword evidence="3 8" id="KW-0813">Transport</keyword>
<dbReference type="Pfam" id="PF07690">
    <property type="entry name" value="MFS_1"/>
    <property type="match status" value="1"/>
</dbReference>
<dbReference type="NCBIfam" id="TIGR00886">
    <property type="entry name" value="2A0108"/>
    <property type="match status" value="1"/>
</dbReference>
<dbReference type="InterPro" id="IPR044772">
    <property type="entry name" value="NO3_transporter"/>
</dbReference>
<feature type="transmembrane region" description="Helical" evidence="8">
    <location>
        <begin position="373"/>
        <end position="396"/>
    </location>
</feature>
<evidence type="ECO:0000256" key="4">
    <source>
        <dbReference type="ARBA" id="ARBA00022692"/>
    </source>
</evidence>
<accession>A0A926JQJ0</accession>
<feature type="transmembrane region" description="Helical" evidence="8">
    <location>
        <begin position="114"/>
        <end position="133"/>
    </location>
</feature>
<dbReference type="GO" id="GO:0005886">
    <property type="term" value="C:plasma membrane"/>
    <property type="evidence" value="ECO:0007669"/>
    <property type="project" value="UniProtKB-SubCell"/>
</dbReference>
<reference evidence="10 11" key="1">
    <citation type="submission" date="2020-09" db="EMBL/GenBank/DDBJ databases">
        <title>Sinomicrobium weinanense sp. nov., a halophilic bacteria isolated from saline-alkali soil.</title>
        <authorList>
            <person name="Wu P."/>
            <person name="Ren H."/>
            <person name="Mei Y."/>
            <person name="Liang Y."/>
            <person name="Chen Z."/>
        </authorList>
    </citation>
    <scope>NUCLEOTIDE SEQUENCE [LARGE SCALE GENOMIC DNA]</scope>
    <source>
        <strain evidence="10 11">FJxs</strain>
    </source>
</reference>
<feature type="transmembrane region" description="Helical" evidence="8">
    <location>
        <begin position="184"/>
        <end position="205"/>
    </location>
</feature>
<dbReference type="FunFam" id="1.20.1250.20:FF:000053">
    <property type="entry name" value="Nitrate transporter 2.1"/>
    <property type="match status" value="1"/>
</dbReference>
<dbReference type="InterPro" id="IPR036259">
    <property type="entry name" value="MFS_trans_sf"/>
</dbReference>
<gene>
    <name evidence="10" type="ORF">IBL28_06105</name>
</gene>
<dbReference type="Gene3D" id="1.20.1250.20">
    <property type="entry name" value="MFS general substrate transporter like domains"/>
    <property type="match status" value="2"/>
</dbReference>
<feature type="transmembrane region" description="Helical" evidence="8">
    <location>
        <begin position="278"/>
        <end position="297"/>
    </location>
</feature>
<evidence type="ECO:0000259" key="9">
    <source>
        <dbReference type="PROSITE" id="PS50850"/>
    </source>
</evidence>
<dbReference type="EMBL" id="JACVDC010000011">
    <property type="protein sequence ID" value="MBC9795529.1"/>
    <property type="molecule type" value="Genomic_DNA"/>
</dbReference>
<protein>
    <recommendedName>
        <fullName evidence="8">Nitrate/nitrite transporter</fullName>
    </recommendedName>
</protein>
<feature type="transmembrane region" description="Helical" evidence="8">
    <location>
        <begin position="402"/>
        <end position="426"/>
    </location>
</feature>
<keyword evidence="4 8" id="KW-0812">Transmembrane</keyword>
<feature type="transmembrane region" description="Helical" evidence="8">
    <location>
        <begin position="344"/>
        <end position="366"/>
    </location>
</feature>
<dbReference type="PROSITE" id="PS50850">
    <property type="entry name" value="MFS"/>
    <property type="match status" value="1"/>
</dbReference>
<dbReference type="InterPro" id="IPR004737">
    <property type="entry name" value="NO3_transporter_NarK/NarU-like"/>
</dbReference>
<dbReference type="GO" id="GO:0015113">
    <property type="term" value="F:nitrite transmembrane transporter activity"/>
    <property type="evidence" value="ECO:0007669"/>
    <property type="project" value="InterPro"/>
</dbReference>
<name>A0A926JQJ0_9FLAO</name>
<keyword evidence="8" id="KW-1003">Cell membrane</keyword>
<evidence type="ECO:0000256" key="6">
    <source>
        <dbReference type="ARBA" id="ARBA00023063"/>
    </source>
</evidence>
<evidence type="ECO:0000256" key="2">
    <source>
        <dbReference type="ARBA" id="ARBA00008432"/>
    </source>
</evidence>
<organism evidence="10 11">
    <name type="scientific">Sinomicrobium weinanense</name>
    <dbReference type="NCBI Taxonomy" id="2842200"/>
    <lineage>
        <taxon>Bacteria</taxon>
        <taxon>Pseudomonadati</taxon>
        <taxon>Bacteroidota</taxon>
        <taxon>Flavobacteriia</taxon>
        <taxon>Flavobacteriales</taxon>
        <taxon>Flavobacteriaceae</taxon>
        <taxon>Sinomicrobium</taxon>
    </lineage>
</organism>